<dbReference type="HOGENOM" id="CLU_030571_3_5_11"/>
<comment type="cofactor">
    <cofactor evidence="1">
        <name>Zn(2+)</name>
        <dbReference type="ChEBI" id="CHEBI:29105"/>
    </cofactor>
</comment>
<evidence type="ECO:0000256" key="1">
    <source>
        <dbReference type="ARBA" id="ARBA00001947"/>
    </source>
</evidence>
<evidence type="ECO:0000256" key="4">
    <source>
        <dbReference type="ARBA" id="ARBA00022801"/>
    </source>
</evidence>
<dbReference type="EMBL" id="AGZS01000001">
    <property type="protein sequence ID" value="EJD65237.1"/>
    <property type="molecule type" value="Genomic_DNA"/>
</dbReference>
<dbReference type="Gene3D" id="3.60.15.10">
    <property type="entry name" value="Ribonuclease Z/Hydroxyacylglutathione hydrolase-like"/>
    <property type="match status" value="1"/>
</dbReference>
<keyword evidence="3" id="KW-0479">Metal-binding</keyword>
<evidence type="ECO:0000259" key="6">
    <source>
        <dbReference type="SMART" id="SM00849"/>
    </source>
</evidence>
<comment type="similarity">
    <text evidence="2">Belongs to the metallo-beta-lactamase superfamily.</text>
</comment>
<dbReference type="STRING" id="857290.HMPREF9156_00001"/>
<protein>
    <recommendedName>
        <fullName evidence="6">Metallo-beta-lactamase domain-containing protein</fullName>
    </recommendedName>
</protein>
<organism evidence="7 8">
    <name type="scientific">Scardovia wiggsiae F0424</name>
    <dbReference type="NCBI Taxonomy" id="857290"/>
    <lineage>
        <taxon>Bacteria</taxon>
        <taxon>Bacillati</taxon>
        <taxon>Actinomycetota</taxon>
        <taxon>Actinomycetes</taxon>
        <taxon>Bifidobacteriales</taxon>
        <taxon>Bifidobacteriaceae</taxon>
        <taxon>Scardovia</taxon>
    </lineage>
</organism>
<proteinExistence type="inferred from homology"/>
<dbReference type="GO" id="GO:0046872">
    <property type="term" value="F:metal ion binding"/>
    <property type="evidence" value="ECO:0007669"/>
    <property type="project" value="UniProtKB-KW"/>
</dbReference>
<sequence length="291" mass="31981">MDNIGTDNAKGFSVQVMQAGKVCVSPSLPFGGDDASLLRGSGIFTPKAKRLWLPVCSFLVTTPKGRIIVDTGWDRSMSPHGVIDRKAQIRSLDSWLLYKVNQGVVAAGMTVPEQLGRQGLSPEDIDYVVVTHLDCDHTNGLRGLAAAKHIMVAAQEMQYATAFPNNLVRFRKKWWEGLDIDLYTWNDTNGPAHHSYDLFGDGSVQFINIPGHTDGQIAVKVTNSDGKFVLLFGDGGYSSKSWEEMITSGISTDKSAQKHSLQWIRDQSLNPDCIKSMACHDPDNKPQVIAF</sequence>
<name>J0LN18_9BIFI</name>
<dbReference type="CDD" id="cd07729">
    <property type="entry name" value="AHL_lactonase_MBL-fold"/>
    <property type="match status" value="1"/>
</dbReference>
<dbReference type="OrthoDB" id="3196337at2"/>
<accession>J0LN18</accession>
<dbReference type="PANTHER" id="PTHR42978:SF2">
    <property type="entry name" value="102 KBASES UNSTABLE REGION: FROM 1 TO 119443"/>
    <property type="match status" value="1"/>
</dbReference>
<dbReference type="RefSeq" id="WP_007147069.1">
    <property type="nucleotide sequence ID" value="NZ_AKCI01000001.1"/>
</dbReference>
<evidence type="ECO:0000256" key="2">
    <source>
        <dbReference type="ARBA" id="ARBA00007749"/>
    </source>
</evidence>
<dbReference type="InterPro" id="IPR036866">
    <property type="entry name" value="RibonucZ/Hydroxyglut_hydro"/>
</dbReference>
<dbReference type="SMART" id="SM00849">
    <property type="entry name" value="Lactamase_B"/>
    <property type="match status" value="1"/>
</dbReference>
<gene>
    <name evidence="7" type="ORF">HMPREF9156_00001</name>
</gene>
<evidence type="ECO:0000313" key="7">
    <source>
        <dbReference type="EMBL" id="EJD65237.1"/>
    </source>
</evidence>
<evidence type="ECO:0000256" key="5">
    <source>
        <dbReference type="ARBA" id="ARBA00022833"/>
    </source>
</evidence>
<dbReference type="Proteomes" id="UP000006415">
    <property type="component" value="Unassembled WGS sequence"/>
</dbReference>
<keyword evidence="4" id="KW-0378">Hydrolase</keyword>
<dbReference type="SUPFAM" id="SSF56281">
    <property type="entry name" value="Metallo-hydrolase/oxidoreductase"/>
    <property type="match status" value="1"/>
</dbReference>
<dbReference type="Pfam" id="PF00753">
    <property type="entry name" value="Lactamase_B"/>
    <property type="match status" value="1"/>
</dbReference>
<dbReference type="eggNOG" id="COG0491">
    <property type="taxonomic scope" value="Bacteria"/>
</dbReference>
<evidence type="ECO:0000256" key="3">
    <source>
        <dbReference type="ARBA" id="ARBA00022723"/>
    </source>
</evidence>
<dbReference type="InterPro" id="IPR001279">
    <property type="entry name" value="Metallo-B-lactamas"/>
</dbReference>
<keyword evidence="5" id="KW-0862">Zinc</keyword>
<dbReference type="AlphaFoldDB" id="J0LN18"/>
<feature type="domain" description="Metallo-beta-lactamase" evidence="6">
    <location>
        <begin position="54"/>
        <end position="277"/>
    </location>
</feature>
<dbReference type="GO" id="GO:0016787">
    <property type="term" value="F:hydrolase activity"/>
    <property type="evidence" value="ECO:0007669"/>
    <property type="project" value="UniProtKB-KW"/>
</dbReference>
<comment type="caution">
    <text evidence="7">The sequence shown here is derived from an EMBL/GenBank/DDBJ whole genome shotgun (WGS) entry which is preliminary data.</text>
</comment>
<reference evidence="7 8" key="1">
    <citation type="submission" date="2012-01" db="EMBL/GenBank/DDBJ databases">
        <title>The Genome Sequence of Scardovia wiggsiae F0424.</title>
        <authorList>
            <consortium name="The Broad Institute Genome Sequencing Platform"/>
            <person name="Earl A."/>
            <person name="Ward D."/>
            <person name="Feldgarden M."/>
            <person name="Gevers D."/>
            <person name="Izard J."/>
            <person name="Ganesan A."/>
            <person name="Baranova O.V."/>
            <person name="Blanton J.M."/>
            <person name="Tanner A.C."/>
            <person name="Mathney J."/>
            <person name="Dewhirst F.E."/>
            <person name="Young S.K."/>
            <person name="Zeng Q."/>
            <person name="Gargeya S."/>
            <person name="Fitzgerald M."/>
            <person name="Haas B."/>
            <person name="Abouelleil A."/>
            <person name="Alvarado L."/>
            <person name="Arachchi H.M."/>
            <person name="Berlin A."/>
            <person name="Chapman S.B."/>
            <person name="Gearin G."/>
            <person name="Goldberg J."/>
            <person name="Griggs A."/>
            <person name="Gujja S."/>
            <person name="Hansen M."/>
            <person name="Heiman D."/>
            <person name="Howarth C."/>
            <person name="Larimer J."/>
            <person name="Lui A."/>
            <person name="MacDonald P.J.P."/>
            <person name="McCowen C."/>
            <person name="Montmayeur A."/>
            <person name="Murphy C."/>
            <person name="Neiman D."/>
            <person name="Pearson M."/>
            <person name="Priest M."/>
            <person name="Roberts A."/>
            <person name="Saif S."/>
            <person name="Shea T."/>
            <person name="Sisk P."/>
            <person name="Stolte C."/>
            <person name="Sykes S."/>
            <person name="Wortman J."/>
            <person name="Nusbaum C."/>
            <person name="Birren B."/>
        </authorList>
    </citation>
    <scope>NUCLEOTIDE SEQUENCE [LARGE SCALE GENOMIC DNA]</scope>
    <source>
        <strain evidence="7 8">F0424</strain>
    </source>
</reference>
<dbReference type="PANTHER" id="PTHR42978">
    <property type="entry name" value="QUORUM-QUENCHING LACTONASE YTNP-RELATED-RELATED"/>
    <property type="match status" value="1"/>
</dbReference>
<dbReference type="InterPro" id="IPR051013">
    <property type="entry name" value="MBL_superfamily_lactonases"/>
</dbReference>
<evidence type="ECO:0000313" key="8">
    <source>
        <dbReference type="Proteomes" id="UP000006415"/>
    </source>
</evidence>
<keyword evidence="8" id="KW-1185">Reference proteome</keyword>